<feature type="compositionally biased region" description="Acidic residues" evidence="1">
    <location>
        <begin position="322"/>
        <end position="333"/>
    </location>
</feature>
<feature type="region of interest" description="Disordered" evidence="1">
    <location>
        <begin position="474"/>
        <end position="521"/>
    </location>
</feature>
<protein>
    <submittedName>
        <fullName evidence="2">Uncharacterized protein</fullName>
    </submittedName>
</protein>
<feature type="region of interest" description="Disordered" evidence="1">
    <location>
        <begin position="419"/>
        <end position="443"/>
    </location>
</feature>
<feature type="compositionally biased region" description="Basic and acidic residues" evidence="1">
    <location>
        <begin position="510"/>
        <end position="521"/>
    </location>
</feature>
<reference evidence="2" key="1">
    <citation type="submission" date="2020-05" db="EMBL/GenBank/DDBJ databases">
        <title>Mycena genomes resolve the evolution of fungal bioluminescence.</title>
        <authorList>
            <person name="Tsai I.J."/>
        </authorList>
    </citation>
    <scope>NUCLEOTIDE SEQUENCE</scope>
    <source>
        <strain evidence="2">110903Hualien_Pintung</strain>
    </source>
</reference>
<accession>A0A8H6SKX1</accession>
<dbReference type="OrthoDB" id="3068037at2759"/>
<name>A0A8H6SKX1_MYCCL</name>
<sequence>MTTFERVAEDHLSERIRLWRIEKEPEVTKQYELMKRENDARLGQRVREVMARTPGKGANATQRGALYKEQLGEIRVLCDAAAGEEEALSNILHEGVEAEAANLKRAYLKATMEHPEETDPTTHVRDQLAQHPTRGRQAYCSPVLCSALLFENLDSLSSALGPALRDTIERDFPARVDALLEYHHVAFHADVAVMSQLYRDPADRVRRRELLAAHQEKMESLMVLFARRMQTQEGLPVGGEELYGYGYEVPGEEKETVRWADDGQGQGNSRVRTRAEPSTPGPAQHEPRGILRNTATTSAAPSGSAFRPVNPTSRRAFVTTVPDEDDSDYDVDASDPIPIPAPAPIPRRRIPNPTAAAAAPSTHNPTTTSTTTTTTTRTTNNTNPTNTTGTRYNTTPAFFTEHIITDIPSALQALALADEEEADRNRDPMAGIRVYPDRDGDDGIRVVPPRQSQAQEEHEGIRVYEDDGIRVVVSNPEENNSDSGSGLGSGSTNGYGYGRQYERWMPSPPSRDDYGRERERANAVPRGFYPGWGTAAAATQAAGPGAGGGYAAYV</sequence>
<gene>
    <name evidence="2" type="ORF">HMN09_00940000</name>
</gene>
<evidence type="ECO:0000313" key="2">
    <source>
        <dbReference type="EMBL" id="KAF7300551.1"/>
    </source>
</evidence>
<evidence type="ECO:0000256" key="1">
    <source>
        <dbReference type="SAM" id="MobiDB-lite"/>
    </source>
</evidence>
<comment type="caution">
    <text evidence="2">The sequence shown here is derived from an EMBL/GenBank/DDBJ whole genome shotgun (WGS) entry which is preliminary data.</text>
</comment>
<feature type="compositionally biased region" description="Gly residues" evidence="1">
    <location>
        <begin position="485"/>
        <end position="497"/>
    </location>
</feature>
<dbReference type="AlphaFoldDB" id="A0A8H6SKX1"/>
<evidence type="ECO:0000313" key="3">
    <source>
        <dbReference type="Proteomes" id="UP000613580"/>
    </source>
</evidence>
<feature type="region of interest" description="Disordered" evidence="1">
    <location>
        <begin position="258"/>
        <end position="391"/>
    </location>
</feature>
<keyword evidence="3" id="KW-1185">Reference proteome</keyword>
<feature type="compositionally biased region" description="Low complexity" evidence="1">
    <location>
        <begin position="294"/>
        <end position="305"/>
    </location>
</feature>
<proteinExistence type="predicted"/>
<dbReference type="EMBL" id="JACAZE010000013">
    <property type="protein sequence ID" value="KAF7300551.1"/>
    <property type="molecule type" value="Genomic_DNA"/>
</dbReference>
<organism evidence="2 3">
    <name type="scientific">Mycena chlorophos</name>
    <name type="common">Agaric fungus</name>
    <name type="synonym">Agaricus chlorophos</name>
    <dbReference type="NCBI Taxonomy" id="658473"/>
    <lineage>
        <taxon>Eukaryota</taxon>
        <taxon>Fungi</taxon>
        <taxon>Dikarya</taxon>
        <taxon>Basidiomycota</taxon>
        <taxon>Agaricomycotina</taxon>
        <taxon>Agaricomycetes</taxon>
        <taxon>Agaricomycetidae</taxon>
        <taxon>Agaricales</taxon>
        <taxon>Marasmiineae</taxon>
        <taxon>Mycenaceae</taxon>
        <taxon>Mycena</taxon>
    </lineage>
</organism>
<dbReference type="Proteomes" id="UP000613580">
    <property type="component" value="Unassembled WGS sequence"/>
</dbReference>
<feature type="compositionally biased region" description="Low complexity" evidence="1">
    <location>
        <begin position="351"/>
        <end position="391"/>
    </location>
</feature>